<keyword evidence="5 9" id="KW-0443">Lipid metabolism</keyword>
<dbReference type="PANTHER" id="PTHR43091:SF1">
    <property type="entry name" value="BETA-KETOACYL-[ACYL-CARRIER-PROTEIN] SYNTHASE III, CHLOROPLASTIC"/>
    <property type="match status" value="1"/>
</dbReference>
<dbReference type="Pfam" id="PF08545">
    <property type="entry name" value="ACP_syn_III"/>
    <property type="match status" value="1"/>
</dbReference>
<dbReference type="RefSeq" id="WP_006636822.1">
    <property type="nucleotide sequence ID" value="NZ_BORD01000002.1"/>
</dbReference>
<dbReference type="SUPFAM" id="SSF53901">
    <property type="entry name" value="Thiolase-like"/>
    <property type="match status" value="1"/>
</dbReference>
<reference evidence="12 13" key="1">
    <citation type="submission" date="2017-06" db="EMBL/GenBank/DDBJ databases">
        <title>Genome sequence of Bacillus sonorensis strain SRCM101395.</title>
        <authorList>
            <person name="Cho S.H."/>
        </authorList>
    </citation>
    <scope>NUCLEOTIDE SEQUENCE [LARGE SCALE GENOMIC DNA]</scope>
    <source>
        <strain evidence="12 13">SRCM101395</strain>
    </source>
</reference>
<evidence type="ECO:0000256" key="3">
    <source>
        <dbReference type="ARBA" id="ARBA00022679"/>
    </source>
</evidence>
<evidence type="ECO:0000259" key="11">
    <source>
        <dbReference type="Pfam" id="PF08545"/>
    </source>
</evidence>
<name>A0ABN5AHG8_9BACI</name>
<comment type="function">
    <text evidence="9">Catalyzes the condensation reaction of fatty acid synthesis by the addition to an acyl acceptor of two carbons from malonyl-ACP. Catalyzes the first condensation reaction which initiates fatty acid synthesis and may therefore play a role in governing the total rate of fatty acid production. Possesses both acetoacetyl-ACP synthase and acetyl transacylase activities. Its substrate specificity determines the biosynthesis of branched-chain and/or straight-chain of fatty acids.</text>
</comment>
<protein>
    <recommendedName>
        <fullName evidence="9">Beta-ketoacyl-[acyl-carrier-protein] synthase III</fullName>
        <shortName evidence="9">Beta-ketoacyl-ACP synthase III</shortName>
        <shortName evidence="9">KAS III</shortName>
        <ecNumber evidence="9">2.3.1.180</ecNumber>
    </recommendedName>
    <alternativeName>
        <fullName evidence="9">3-oxoacyl-[acyl-carrier-protein] synthase 3</fullName>
    </alternativeName>
    <alternativeName>
        <fullName evidence="9">3-oxoacyl-[acyl-carrier-protein] synthase III</fullName>
    </alternativeName>
</protein>
<sequence>MKAGIIGIGRYIPEKVLTNFDLEKMVETSDEWIRTRTGIEERRIAAEEEMTSDMAVAAAKRALEDANIKAEDLDMILVATVTPDQAFPTVSCMIQEKLGAFNACAMDISAACAGFMYGLVTAKQFIEAETYKHVLVIGVEKLSSITDWDDRNTAVLFGDGAGAAVVGPVSDDRGILSFELGADGRGGKHLYLDEKDHTIMNGREVFKFAVRQMGESSVKVIEKAGLTKEDVDFLVPHQANIRIMEAARERLELPVEKMSKTVHKYGNTSAASIPISLVEELEAGKIKDGDVIVMVGFGGGLTWGAIAMRWGR</sequence>
<dbReference type="Proteomes" id="UP000196877">
    <property type="component" value="Chromosome"/>
</dbReference>
<dbReference type="GeneID" id="92852436"/>
<comment type="catalytic activity">
    <reaction evidence="9">
        <text>malonyl-[ACP] + acetyl-CoA + H(+) = 3-oxobutanoyl-[ACP] + CO2 + CoA</text>
        <dbReference type="Rhea" id="RHEA:12080"/>
        <dbReference type="Rhea" id="RHEA-COMP:9623"/>
        <dbReference type="Rhea" id="RHEA-COMP:9625"/>
        <dbReference type="ChEBI" id="CHEBI:15378"/>
        <dbReference type="ChEBI" id="CHEBI:16526"/>
        <dbReference type="ChEBI" id="CHEBI:57287"/>
        <dbReference type="ChEBI" id="CHEBI:57288"/>
        <dbReference type="ChEBI" id="CHEBI:78449"/>
        <dbReference type="ChEBI" id="CHEBI:78450"/>
        <dbReference type="EC" id="2.3.1.180"/>
    </reaction>
</comment>
<dbReference type="EMBL" id="CP021920">
    <property type="protein sequence ID" value="ASB90128.1"/>
    <property type="molecule type" value="Genomic_DNA"/>
</dbReference>
<dbReference type="InterPro" id="IPR013751">
    <property type="entry name" value="ACP_syn_III_N"/>
</dbReference>
<evidence type="ECO:0000313" key="13">
    <source>
        <dbReference type="Proteomes" id="UP000196877"/>
    </source>
</evidence>
<feature type="domain" description="Beta-ketoacyl-[acyl-carrier-protein] synthase III N-terminal" evidence="11">
    <location>
        <begin position="106"/>
        <end position="184"/>
    </location>
</feature>
<dbReference type="PANTHER" id="PTHR43091">
    <property type="entry name" value="3-OXOACYL-[ACYL-CARRIER-PROTEIN] SYNTHASE"/>
    <property type="match status" value="1"/>
</dbReference>
<feature type="region of interest" description="ACP-binding" evidence="9">
    <location>
        <begin position="238"/>
        <end position="242"/>
    </location>
</feature>
<comment type="similarity">
    <text evidence="1 9">Belongs to the thiolase-like superfamily. FabH family.</text>
</comment>
<dbReference type="InterPro" id="IPR013747">
    <property type="entry name" value="ACP_syn_III_C"/>
</dbReference>
<keyword evidence="6 9" id="KW-0275">Fatty acid biosynthesis</keyword>
<comment type="subunit">
    <text evidence="9">Homodimer.</text>
</comment>
<evidence type="ECO:0000256" key="6">
    <source>
        <dbReference type="ARBA" id="ARBA00023160"/>
    </source>
</evidence>
<evidence type="ECO:0000256" key="9">
    <source>
        <dbReference type="HAMAP-Rule" id="MF_01815"/>
    </source>
</evidence>
<feature type="active site" evidence="9">
    <location>
        <position position="237"/>
    </location>
</feature>
<dbReference type="EC" id="2.3.1.180" evidence="9"/>
<feature type="domain" description="Beta-ketoacyl-[acyl-carrier-protein] synthase III C-terminal" evidence="10">
    <location>
        <begin position="221"/>
        <end position="310"/>
    </location>
</feature>
<keyword evidence="4 9" id="KW-0276">Fatty acid metabolism</keyword>
<evidence type="ECO:0000256" key="1">
    <source>
        <dbReference type="ARBA" id="ARBA00008642"/>
    </source>
</evidence>
<evidence type="ECO:0000313" key="12">
    <source>
        <dbReference type="EMBL" id="ASB90128.1"/>
    </source>
</evidence>
<dbReference type="Gene3D" id="3.40.47.10">
    <property type="match status" value="1"/>
</dbReference>
<feature type="active site" evidence="9">
    <location>
        <position position="112"/>
    </location>
</feature>
<proteinExistence type="inferred from homology"/>
<keyword evidence="2 9" id="KW-0444">Lipid biosynthesis</keyword>
<dbReference type="NCBIfam" id="TIGR00747">
    <property type="entry name" value="fabH"/>
    <property type="match status" value="1"/>
</dbReference>
<dbReference type="Pfam" id="PF08541">
    <property type="entry name" value="ACP_syn_III_C"/>
    <property type="match status" value="1"/>
</dbReference>
<dbReference type="NCBIfam" id="NF006829">
    <property type="entry name" value="PRK09352.1"/>
    <property type="match status" value="1"/>
</dbReference>
<keyword evidence="7 9" id="KW-0511">Multifunctional enzyme</keyword>
<keyword evidence="3 9" id="KW-0808">Transferase</keyword>
<dbReference type="CDD" id="cd00830">
    <property type="entry name" value="KAS_III"/>
    <property type="match status" value="1"/>
</dbReference>
<comment type="domain">
    <text evidence="9">The last Arg residue of the ACP-binding site is essential for the weak association between ACP/AcpP and FabH.</text>
</comment>
<keyword evidence="8 9" id="KW-0012">Acyltransferase</keyword>
<feature type="active site" evidence="9">
    <location>
        <position position="267"/>
    </location>
</feature>
<evidence type="ECO:0000259" key="10">
    <source>
        <dbReference type="Pfam" id="PF08541"/>
    </source>
</evidence>
<comment type="subcellular location">
    <subcellularLocation>
        <location evidence="9">Cytoplasm</location>
    </subcellularLocation>
</comment>
<accession>A0ABN5AHG8</accession>
<dbReference type="InterPro" id="IPR004655">
    <property type="entry name" value="FabH"/>
</dbReference>
<keyword evidence="13" id="KW-1185">Reference proteome</keyword>
<comment type="pathway">
    <text evidence="9">Lipid metabolism; fatty acid biosynthesis.</text>
</comment>
<evidence type="ECO:0000256" key="8">
    <source>
        <dbReference type="ARBA" id="ARBA00023315"/>
    </source>
</evidence>
<dbReference type="InterPro" id="IPR016039">
    <property type="entry name" value="Thiolase-like"/>
</dbReference>
<evidence type="ECO:0000256" key="2">
    <source>
        <dbReference type="ARBA" id="ARBA00022516"/>
    </source>
</evidence>
<evidence type="ECO:0000256" key="7">
    <source>
        <dbReference type="ARBA" id="ARBA00023268"/>
    </source>
</evidence>
<dbReference type="HAMAP" id="MF_01815">
    <property type="entry name" value="FabH"/>
    <property type="match status" value="1"/>
</dbReference>
<keyword evidence="9" id="KW-0963">Cytoplasm</keyword>
<evidence type="ECO:0000256" key="5">
    <source>
        <dbReference type="ARBA" id="ARBA00023098"/>
    </source>
</evidence>
<dbReference type="GO" id="GO:0033818">
    <property type="term" value="F:beta-ketoacyl-acyl-carrier-protein synthase III activity"/>
    <property type="evidence" value="ECO:0007669"/>
    <property type="project" value="UniProtKB-EC"/>
</dbReference>
<organism evidence="12 13">
    <name type="scientific">Bacillus sonorensis</name>
    <dbReference type="NCBI Taxonomy" id="119858"/>
    <lineage>
        <taxon>Bacteria</taxon>
        <taxon>Bacillati</taxon>
        <taxon>Bacillota</taxon>
        <taxon>Bacilli</taxon>
        <taxon>Bacillales</taxon>
        <taxon>Bacillaceae</taxon>
        <taxon>Bacillus</taxon>
    </lineage>
</organism>
<evidence type="ECO:0000256" key="4">
    <source>
        <dbReference type="ARBA" id="ARBA00022832"/>
    </source>
</evidence>
<gene>
    <name evidence="9 12" type="primary">fabH</name>
    <name evidence="12" type="ORF">S101395_03622</name>
</gene>